<sequence>MGRPVPLPPQLLQNVRPEPAHVRHPTSPSDQREHMQVTRPVPLQVGQRGNEPAMGFCSITDFTKTAPANTLRPVAN</sequence>
<gene>
    <name evidence="1" type="ORF">L6164_015092</name>
</gene>
<keyword evidence="2" id="KW-1185">Reference proteome</keyword>
<name>A0ACB9NJJ8_BAUVA</name>
<accession>A0ACB9NJJ8</accession>
<organism evidence="1 2">
    <name type="scientific">Bauhinia variegata</name>
    <name type="common">Purple orchid tree</name>
    <name type="synonym">Phanera variegata</name>
    <dbReference type="NCBI Taxonomy" id="167791"/>
    <lineage>
        <taxon>Eukaryota</taxon>
        <taxon>Viridiplantae</taxon>
        <taxon>Streptophyta</taxon>
        <taxon>Embryophyta</taxon>
        <taxon>Tracheophyta</taxon>
        <taxon>Spermatophyta</taxon>
        <taxon>Magnoliopsida</taxon>
        <taxon>eudicotyledons</taxon>
        <taxon>Gunneridae</taxon>
        <taxon>Pentapetalae</taxon>
        <taxon>rosids</taxon>
        <taxon>fabids</taxon>
        <taxon>Fabales</taxon>
        <taxon>Fabaceae</taxon>
        <taxon>Cercidoideae</taxon>
        <taxon>Cercideae</taxon>
        <taxon>Bauhiniinae</taxon>
        <taxon>Bauhinia</taxon>
    </lineage>
</organism>
<protein>
    <submittedName>
        <fullName evidence="1">Uncharacterized protein</fullName>
    </submittedName>
</protein>
<dbReference type="Proteomes" id="UP000828941">
    <property type="component" value="Chromosome 6"/>
</dbReference>
<comment type="caution">
    <text evidence="1">The sequence shown here is derived from an EMBL/GenBank/DDBJ whole genome shotgun (WGS) entry which is preliminary data.</text>
</comment>
<proteinExistence type="predicted"/>
<dbReference type="EMBL" id="CM039431">
    <property type="protein sequence ID" value="KAI4336580.1"/>
    <property type="molecule type" value="Genomic_DNA"/>
</dbReference>
<evidence type="ECO:0000313" key="1">
    <source>
        <dbReference type="EMBL" id="KAI4336580.1"/>
    </source>
</evidence>
<reference evidence="1 2" key="1">
    <citation type="journal article" date="2022" name="DNA Res.">
        <title>Chromosomal-level genome assembly of the orchid tree Bauhinia variegata (Leguminosae; Cercidoideae) supports the allotetraploid origin hypothesis of Bauhinia.</title>
        <authorList>
            <person name="Zhong Y."/>
            <person name="Chen Y."/>
            <person name="Zheng D."/>
            <person name="Pang J."/>
            <person name="Liu Y."/>
            <person name="Luo S."/>
            <person name="Meng S."/>
            <person name="Qian L."/>
            <person name="Wei D."/>
            <person name="Dai S."/>
            <person name="Zhou R."/>
        </authorList>
    </citation>
    <scope>NUCLEOTIDE SEQUENCE [LARGE SCALE GENOMIC DNA]</scope>
    <source>
        <strain evidence="1">BV-YZ2020</strain>
    </source>
</reference>
<evidence type="ECO:0000313" key="2">
    <source>
        <dbReference type="Proteomes" id="UP000828941"/>
    </source>
</evidence>